<name>A0ABV2SAG6_BRAJP</name>
<dbReference type="RefSeq" id="WP_157785246.1">
    <property type="nucleotide sequence ID" value="NZ_CP066351.1"/>
</dbReference>
<comment type="caution">
    <text evidence="1">The sequence shown here is derived from an EMBL/GenBank/DDBJ whole genome shotgun (WGS) entry which is preliminary data.</text>
</comment>
<dbReference type="Proteomes" id="UP001549291">
    <property type="component" value="Unassembled WGS sequence"/>
</dbReference>
<keyword evidence="2" id="KW-1185">Reference proteome</keyword>
<evidence type="ECO:0008006" key="3">
    <source>
        <dbReference type="Google" id="ProtNLM"/>
    </source>
</evidence>
<evidence type="ECO:0000313" key="2">
    <source>
        <dbReference type="Proteomes" id="UP001549291"/>
    </source>
</evidence>
<protein>
    <recommendedName>
        <fullName evidence="3">Anti-sigma factor NepR domain-containing protein</fullName>
    </recommendedName>
</protein>
<organism evidence="1 2">
    <name type="scientific">Bradyrhizobium japonicum</name>
    <dbReference type="NCBI Taxonomy" id="375"/>
    <lineage>
        <taxon>Bacteria</taxon>
        <taxon>Pseudomonadati</taxon>
        <taxon>Pseudomonadota</taxon>
        <taxon>Alphaproteobacteria</taxon>
        <taxon>Hyphomicrobiales</taxon>
        <taxon>Nitrobacteraceae</taxon>
        <taxon>Bradyrhizobium</taxon>
    </lineage>
</organism>
<gene>
    <name evidence="1" type="ORF">ABIF63_010269</name>
</gene>
<accession>A0ABV2SAG6</accession>
<proteinExistence type="predicted"/>
<reference evidence="1 2" key="1">
    <citation type="submission" date="2024-06" db="EMBL/GenBank/DDBJ databases">
        <title>Genomic Encyclopedia of Type Strains, Phase V (KMG-V): Genome sequencing to study the core and pangenomes of soil and plant-associated prokaryotes.</title>
        <authorList>
            <person name="Whitman W."/>
        </authorList>
    </citation>
    <scope>NUCLEOTIDE SEQUENCE [LARGE SCALE GENOMIC DNA]</scope>
    <source>
        <strain evidence="1 2">USDA 160</strain>
    </source>
</reference>
<sequence length="48" mass="5418">MESGAGPSSKAELTIVERFKRAALEDMDGPKLLNFLKEIEDEIRRRGL</sequence>
<evidence type="ECO:0000313" key="1">
    <source>
        <dbReference type="EMBL" id="MET4726163.1"/>
    </source>
</evidence>
<dbReference type="EMBL" id="JBEPTQ010000002">
    <property type="protein sequence ID" value="MET4726163.1"/>
    <property type="molecule type" value="Genomic_DNA"/>
</dbReference>